<dbReference type="EMBL" id="OD057075">
    <property type="protein sequence ID" value="CAD7421653.1"/>
    <property type="molecule type" value="Genomic_DNA"/>
</dbReference>
<name>A0A7R9HGX2_TIMPO</name>
<gene>
    <name evidence="1" type="ORF">TPSB3V08_LOCUS15068</name>
</gene>
<protein>
    <submittedName>
        <fullName evidence="1">Uncharacterized protein</fullName>
    </submittedName>
</protein>
<evidence type="ECO:0000313" key="1">
    <source>
        <dbReference type="EMBL" id="CAD7421653.1"/>
    </source>
</evidence>
<dbReference type="AlphaFoldDB" id="A0A7R9HGX2"/>
<reference evidence="1" key="1">
    <citation type="submission" date="2020-11" db="EMBL/GenBank/DDBJ databases">
        <authorList>
            <person name="Tran Van P."/>
        </authorList>
    </citation>
    <scope>NUCLEOTIDE SEQUENCE</scope>
</reference>
<accession>A0A7R9HGX2</accession>
<organism evidence="1">
    <name type="scientific">Timema poppense</name>
    <name type="common">Walking stick</name>
    <dbReference type="NCBI Taxonomy" id="170557"/>
    <lineage>
        <taxon>Eukaryota</taxon>
        <taxon>Metazoa</taxon>
        <taxon>Ecdysozoa</taxon>
        <taxon>Arthropoda</taxon>
        <taxon>Hexapoda</taxon>
        <taxon>Insecta</taxon>
        <taxon>Pterygota</taxon>
        <taxon>Neoptera</taxon>
        <taxon>Polyneoptera</taxon>
        <taxon>Phasmatodea</taxon>
        <taxon>Timematodea</taxon>
        <taxon>Timematoidea</taxon>
        <taxon>Timematidae</taxon>
        <taxon>Timema</taxon>
    </lineage>
</organism>
<proteinExistence type="predicted"/>
<sequence>MEDDAPPLLNQDLPCCPLEHRGKESVSSLVRSGVSITTQTELAESTGSFKPAPITSVATQTTLLVPSRSGNMPPRLSHPKKRNKFRESFLKRTVSCNVSIQTDKERVSAAASCPAVVQAEQSRPEEGCGITVDLLRPVSCRHAQIFVQDSYSNTESVILSHASCQTLVPPNYLAGKCGGDVRATASQTNEDYTLLPGKHLCRKRVRTSPFKEEPLGVMYLNLQSNHLWRHKLQRLGLMTYPGQHTYLDEWFQDTVMLEGIFR</sequence>